<dbReference type="InterPro" id="IPR012506">
    <property type="entry name" value="TMEM86B-like"/>
</dbReference>
<dbReference type="Pfam" id="PF07947">
    <property type="entry name" value="YhhN"/>
    <property type="match status" value="1"/>
</dbReference>
<feature type="transmembrane region" description="Helical" evidence="6">
    <location>
        <begin position="6"/>
        <end position="32"/>
    </location>
</feature>
<comment type="caution">
    <text evidence="7">The sequence shown here is derived from an EMBL/GenBank/DDBJ whole genome shotgun (WGS) entry which is preliminary data.</text>
</comment>
<evidence type="ECO:0000313" key="8">
    <source>
        <dbReference type="Proteomes" id="UP000625976"/>
    </source>
</evidence>
<reference evidence="7" key="2">
    <citation type="submission" date="2020-09" db="EMBL/GenBank/DDBJ databases">
        <authorList>
            <person name="Sun Q."/>
            <person name="Zhou Y."/>
        </authorList>
    </citation>
    <scope>NUCLEOTIDE SEQUENCE</scope>
    <source>
        <strain evidence="7">CGMCC 1.12751</strain>
    </source>
</reference>
<reference evidence="7" key="1">
    <citation type="journal article" date="2014" name="Int. J. Syst. Evol. Microbiol.">
        <title>Complete genome sequence of Corynebacterium casei LMG S-19264T (=DSM 44701T), isolated from a smear-ripened cheese.</title>
        <authorList>
            <consortium name="US DOE Joint Genome Institute (JGI-PGF)"/>
            <person name="Walter F."/>
            <person name="Albersmeier A."/>
            <person name="Kalinowski J."/>
            <person name="Ruckert C."/>
        </authorList>
    </citation>
    <scope>NUCLEOTIDE SEQUENCE</scope>
    <source>
        <strain evidence="7">CGMCC 1.12751</strain>
    </source>
</reference>
<proteinExistence type="inferred from homology"/>
<dbReference type="PANTHER" id="PTHR31885">
    <property type="entry name" value="GH04784P"/>
    <property type="match status" value="1"/>
</dbReference>
<dbReference type="EMBL" id="BMFQ01000004">
    <property type="protein sequence ID" value="GGG59222.1"/>
    <property type="molecule type" value="Genomic_DNA"/>
</dbReference>
<feature type="transmembrane region" description="Helical" evidence="6">
    <location>
        <begin position="78"/>
        <end position="97"/>
    </location>
</feature>
<evidence type="ECO:0000256" key="3">
    <source>
        <dbReference type="ARBA" id="ARBA00022692"/>
    </source>
</evidence>
<dbReference type="Proteomes" id="UP000625976">
    <property type="component" value="Unassembled WGS sequence"/>
</dbReference>
<keyword evidence="3 6" id="KW-0812">Transmembrane</keyword>
<keyword evidence="5 6" id="KW-0472">Membrane</keyword>
<keyword evidence="8" id="KW-1185">Reference proteome</keyword>
<sequence>MSLAILSFFVGDLLIINSVDIIFIGLSLLVFSIGKIFFCFKFSHKRDFKISRLVPLTIILFCYIIFFTAILLNNLNNFFFPALITFFLTLLMFQFAYLRKDVFNKKSYFCVLFGVLLYSFSEGLMAIKTFKFDLPFQDFAIMFFYGVGLYFIVYGVVNEKEEEHELLEKEEEEINFS</sequence>
<comment type="subcellular location">
    <subcellularLocation>
        <location evidence="1">Membrane</location>
        <topology evidence="1">Multi-pass membrane protein</topology>
    </subcellularLocation>
</comment>
<dbReference type="GO" id="GO:0016020">
    <property type="term" value="C:membrane"/>
    <property type="evidence" value="ECO:0007669"/>
    <property type="project" value="UniProtKB-SubCell"/>
</dbReference>
<dbReference type="AlphaFoldDB" id="A0A917GXF9"/>
<feature type="transmembrane region" description="Helical" evidence="6">
    <location>
        <begin position="139"/>
        <end position="157"/>
    </location>
</feature>
<gene>
    <name evidence="7" type="ORF">GCM10010976_32480</name>
</gene>
<evidence type="ECO:0000256" key="2">
    <source>
        <dbReference type="ARBA" id="ARBA00007375"/>
    </source>
</evidence>
<organism evidence="7 8">
    <name type="scientific">Bizionia arctica</name>
    <dbReference type="NCBI Taxonomy" id="1495645"/>
    <lineage>
        <taxon>Bacteria</taxon>
        <taxon>Pseudomonadati</taxon>
        <taxon>Bacteroidota</taxon>
        <taxon>Flavobacteriia</taxon>
        <taxon>Flavobacteriales</taxon>
        <taxon>Flavobacteriaceae</taxon>
        <taxon>Bizionia</taxon>
    </lineage>
</organism>
<dbReference type="PANTHER" id="PTHR31885:SF6">
    <property type="entry name" value="GH04784P"/>
    <property type="match status" value="1"/>
</dbReference>
<evidence type="ECO:0000313" key="7">
    <source>
        <dbReference type="EMBL" id="GGG59222.1"/>
    </source>
</evidence>
<keyword evidence="4 6" id="KW-1133">Transmembrane helix</keyword>
<name>A0A917GXF9_9FLAO</name>
<accession>A0A917GXF9</accession>
<evidence type="ECO:0000256" key="6">
    <source>
        <dbReference type="SAM" id="Phobius"/>
    </source>
</evidence>
<evidence type="ECO:0000256" key="1">
    <source>
        <dbReference type="ARBA" id="ARBA00004141"/>
    </source>
</evidence>
<dbReference type="GO" id="GO:0016787">
    <property type="term" value="F:hydrolase activity"/>
    <property type="evidence" value="ECO:0007669"/>
    <property type="project" value="TreeGrafter"/>
</dbReference>
<protein>
    <submittedName>
        <fullName evidence="7">Uncharacterized protein</fullName>
    </submittedName>
</protein>
<feature type="transmembrane region" description="Helical" evidence="6">
    <location>
        <begin position="53"/>
        <end position="72"/>
    </location>
</feature>
<comment type="similarity">
    <text evidence="2">Belongs to the TMEM86 family.</text>
</comment>
<evidence type="ECO:0000256" key="5">
    <source>
        <dbReference type="ARBA" id="ARBA00023136"/>
    </source>
</evidence>
<evidence type="ECO:0000256" key="4">
    <source>
        <dbReference type="ARBA" id="ARBA00022989"/>
    </source>
</evidence>
<feature type="transmembrane region" description="Helical" evidence="6">
    <location>
        <begin position="109"/>
        <end position="127"/>
    </location>
</feature>